<dbReference type="EMBL" id="JAXOJX010000113">
    <property type="protein sequence ID" value="MDZ5461414.1"/>
    <property type="molecule type" value="Genomic_DNA"/>
</dbReference>
<evidence type="ECO:0000256" key="2">
    <source>
        <dbReference type="SAM" id="SignalP"/>
    </source>
</evidence>
<name>A0ABU5IR91_9BURK</name>
<keyword evidence="2" id="KW-0732">Signal</keyword>
<accession>A0ABU5IR91</accession>
<comment type="caution">
    <text evidence="3">The sequence shown here is derived from an EMBL/GenBank/DDBJ whole genome shotgun (WGS) entry which is preliminary data.</text>
</comment>
<feature type="chain" id="PRO_5046393846" description="LPXTG cell wall anchor domain-containing protein" evidence="2">
    <location>
        <begin position="22"/>
        <end position="105"/>
    </location>
</feature>
<keyword evidence="4" id="KW-1185">Reference proteome</keyword>
<keyword evidence="1" id="KW-1133">Transmembrane helix</keyword>
<evidence type="ECO:0000313" key="4">
    <source>
        <dbReference type="Proteomes" id="UP001293718"/>
    </source>
</evidence>
<evidence type="ECO:0008006" key="5">
    <source>
        <dbReference type="Google" id="ProtNLM"/>
    </source>
</evidence>
<sequence length="105" mass="10376">MTARRPALTCLSLTGALAALAIVVSTWTMPAPEAVAPALPSTPAGLAQAPLDVPEDALPALAPLTRPAAPAQGAPADQPPAFAGLLYVLALLGTGLAAAYRRDGA</sequence>
<keyword evidence="1" id="KW-0812">Transmembrane</keyword>
<dbReference type="Proteomes" id="UP001293718">
    <property type="component" value="Unassembled WGS sequence"/>
</dbReference>
<dbReference type="RefSeq" id="WP_322468583.1">
    <property type="nucleotide sequence ID" value="NZ_JAXOJX010000113.1"/>
</dbReference>
<feature type="signal peptide" evidence="2">
    <location>
        <begin position="1"/>
        <end position="21"/>
    </location>
</feature>
<organism evidence="3 4">
    <name type="scientific">Azohydromonas lata</name>
    <dbReference type="NCBI Taxonomy" id="45677"/>
    <lineage>
        <taxon>Bacteria</taxon>
        <taxon>Pseudomonadati</taxon>
        <taxon>Pseudomonadota</taxon>
        <taxon>Betaproteobacteria</taxon>
        <taxon>Burkholderiales</taxon>
        <taxon>Sphaerotilaceae</taxon>
        <taxon>Azohydromonas</taxon>
    </lineage>
</organism>
<evidence type="ECO:0000256" key="1">
    <source>
        <dbReference type="SAM" id="Phobius"/>
    </source>
</evidence>
<protein>
    <recommendedName>
        <fullName evidence="5">LPXTG cell wall anchor domain-containing protein</fullName>
    </recommendedName>
</protein>
<gene>
    <name evidence="3" type="ORF">SM757_33045</name>
</gene>
<keyword evidence="1" id="KW-0472">Membrane</keyword>
<evidence type="ECO:0000313" key="3">
    <source>
        <dbReference type="EMBL" id="MDZ5461414.1"/>
    </source>
</evidence>
<proteinExistence type="predicted"/>
<feature type="transmembrane region" description="Helical" evidence="1">
    <location>
        <begin position="81"/>
        <end position="100"/>
    </location>
</feature>
<reference evidence="3 4" key="1">
    <citation type="submission" date="2023-11" db="EMBL/GenBank/DDBJ databases">
        <title>Draft genome of Azohydromonas lata strain H1 (DSM1123), a polyhydroxyalkanoate producer.</title>
        <authorList>
            <person name="Traversa D."/>
            <person name="D'Addabbo P."/>
            <person name="Pazzani C."/>
            <person name="Manzari C."/>
            <person name="Chiara M."/>
            <person name="Scrascia M."/>
        </authorList>
    </citation>
    <scope>NUCLEOTIDE SEQUENCE [LARGE SCALE GENOMIC DNA]</scope>
    <source>
        <strain evidence="3 4">H1</strain>
    </source>
</reference>